<comment type="subcellular location">
    <subcellularLocation>
        <location evidence="1">Cell membrane</location>
        <topology evidence="1">Multi-pass membrane protein</topology>
    </subcellularLocation>
</comment>
<name>A0A0C2EGJ0_9BACT</name>
<evidence type="ECO:0000256" key="2">
    <source>
        <dbReference type="ARBA" id="ARBA00009212"/>
    </source>
</evidence>
<keyword evidence="6 8" id="KW-1133">Transmembrane helix</keyword>
<sequence length="101" mass="11219">METFILTVAVVLTLLILLTLYRVVAGPTVLDRIVGLTVLGAKTTVLLLLMGLLFHDVAMFVDIALAYALLNFIAVLGATRFFLRRRSVNLEDEKSVKEEVR</sequence>
<evidence type="ECO:0000256" key="4">
    <source>
        <dbReference type="ARBA" id="ARBA00022475"/>
    </source>
</evidence>
<evidence type="ECO:0000256" key="7">
    <source>
        <dbReference type="ARBA" id="ARBA00023136"/>
    </source>
</evidence>
<keyword evidence="10" id="KW-1185">Reference proteome</keyword>
<protein>
    <submittedName>
        <fullName evidence="9">pH regulation protein F</fullName>
    </submittedName>
</protein>
<keyword evidence="4" id="KW-1003">Cell membrane</keyword>
<feature type="transmembrane region" description="Helical" evidence="8">
    <location>
        <begin position="33"/>
        <end position="54"/>
    </location>
</feature>
<dbReference type="PANTHER" id="PTHR34702:SF1">
    <property type="entry name" value="NA(+)_H(+) ANTIPORTER SUBUNIT F"/>
    <property type="match status" value="1"/>
</dbReference>
<dbReference type="PANTHER" id="PTHR34702">
    <property type="entry name" value="NA(+)/H(+) ANTIPORTER SUBUNIT F1"/>
    <property type="match status" value="1"/>
</dbReference>
<dbReference type="GO" id="GO:0005886">
    <property type="term" value="C:plasma membrane"/>
    <property type="evidence" value="ECO:0007669"/>
    <property type="project" value="UniProtKB-SubCell"/>
</dbReference>
<evidence type="ECO:0000313" key="10">
    <source>
        <dbReference type="Proteomes" id="UP000035068"/>
    </source>
</evidence>
<keyword evidence="3" id="KW-0813">Transport</keyword>
<reference evidence="9 10" key="1">
    <citation type="submission" date="2014-12" db="EMBL/GenBank/DDBJ databases">
        <title>Genomes of Geoalkalibacter ferrihydriticus and Geoalkalibacter subterraneus, two haloalkaliphilic metal-reducing members of the Geobacteraceae.</title>
        <authorList>
            <person name="Badalamenti J.P."/>
            <person name="Torres C.I."/>
            <person name="Krajmalnik-Brown R."/>
            <person name="Bond D.R."/>
        </authorList>
    </citation>
    <scope>NUCLEOTIDE SEQUENCE [LARGE SCALE GENOMIC DNA]</scope>
    <source>
        <strain evidence="9 10">DSM 17813</strain>
    </source>
</reference>
<keyword evidence="5 8" id="KW-0812">Transmembrane</keyword>
<comment type="caution">
    <text evidence="9">The sequence shown here is derived from an EMBL/GenBank/DDBJ whole genome shotgun (WGS) entry which is preliminary data.</text>
</comment>
<keyword evidence="7 8" id="KW-0472">Membrane</keyword>
<dbReference type="GO" id="GO:0015385">
    <property type="term" value="F:sodium:proton antiporter activity"/>
    <property type="evidence" value="ECO:0007669"/>
    <property type="project" value="TreeGrafter"/>
</dbReference>
<evidence type="ECO:0000256" key="5">
    <source>
        <dbReference type="ARBA" id="ARBA00022692"/>
    </source>
</evidence>
<comment type="similarity">
    <text evidence="2">Belongs to the CPA3 antiporters (TC 2.A.63) subunit F family.</text>
</comment>
<dbReference type="AlphaFoldDB" id="A0A0C2EGJ0"/>
<dbReference type="RefSeq" id="WP_040096129.1">
    <property type="nucleotide sequence ID" value="NZ_JWJD01000001.1"/>
</dbReference>
<organism evidence="9 10">
    <name type="scientific">Geoalkalibacter ferrihydriticus DSM 17813</name>
    <dbReference type="NCBI Taxonomy" id="1121915"/>
    <lineage>
        <taxon>Bacteria</taxon>
        <taxon>Pseudomonadati</taxon>
        <taxon>Thermodesulfobacteriota</taxon>
        <taxon>Desulfuromonadia</taxon>
        <taxon>Desulfuromonadales</taxon>
        <taxon>Geoalkalibacteraceae</taxon>
        <taxon>Geoalkalibacter</taxon>
    </lineage>
</organism>
<proteinExistence type="inferred from homology"/>
<evidence type="ECO:0000256" key="3">
    <source>
        <dbReference type="ARBA" id="ARBA00022448"/>
    </source>
</evidence>
<evidence type="ECO:0000313" key="9">
    <source>
        <dbReference type="EMBL" id="KIH77748.1"/>
    </source>
</evidence>
<dbReference type="InterPro" id="IPR007208">
    <property type="entry name" value="MrpF/PhaF-like"/>
</dbReference>
<dbReference type="Pfam" id="PF04066">
    <property type="entry name" value="MrpF_PhaF"/>
    <property type="match status" value="1"/>
</dbReference>
<accession>A0A0C2EGJ0</accession>
<feature type="transmembrane region" description="Helical" evidence="8">
    <location>
        <begin position="60"/>
        <end position="83"/>
    </location>
</feature>
<dbReference type="Proteomes" id="UP000035068">
    <property type="component" value="Unassembled WGS sequence"/>
</dbReference>
<evidence type="ECO:0000256" key="6">
    <source>
        <dbReference type="ARBA" id="ARBA00022989"/>
    </source>
</evidence>
<feature type="transmembrane region" description="Helical" evidence="8">
    <location>
        <begin position="6"/>
        <end position="24"/>
    </location>
</feature>
<evidence type="ECO:0000256" key="1">
    <source>
        <dbReference type="ARBA" id="ARBA00004651"/>
    </source>
</evidence>
<evidence type="ECO:0000256" key="8">
    <source>
        <dbReference type="SAM" id="Phobius"/>
    </source>
</evidence>
<dbReference type="EMBL" id="JWJD01000001">
    <property type="protein sequence ID" value="KIH77748.1"/>
    <property type="molecule type" value="Genomic_DNA"/>
</dbReference>
<gene>
    <name evidence="9" type="ORF">GFER_03595</name>
</gene>